<reference evidence="2" key="1">
    <citation type="submission" date="2012-09" db="EMBL/GenBank/DDBJ databases">
        <authorList>
            <person name="Martin A.A."/>
        </authorList>
    </citation>
    <scope>NUCLEOTIDE SEQUENCE</scope>
</reference>
<name>A0A0K0CYM4_ANGCA</name>
<protein>
    <submittedName>
        <fullName evidence="3">RanBP2-type domain-containing protein</fullName>
    </submittedName>
</protein>
<evidence type="ECO:0000313" key="3">
    <source>
        <dbReference type="WBParaSite" id="ACAC_0000276001-mRNA-1"/>
    </source>
</evidence>
<feature type="region of interest" description="Disordered" evidence="1">
    <location>
        <begin position="541"/>
        <end position="561"/>
    </location>
</feature>
<feature type="region of interest" description="Disordered" evidence="1">
    <location>
        <begin position="1292"/>
        <end position="1336"/>
    </location>
</feature>
<feature type="compositionally biased region" description="Low complexity" evidence="1">
    <location>
        <begin position="1204"/>
        <end position="1225"/>
    </location>
</feature>
<sequence length="1368" mass="152761">LFDLNAYYYERMVGSVVHDGTAAQQCAFMSLVHPIPMHLKDEDFSLVKDSIVDTSLITRFISNVSDAEQMFYPSALEIFSIYVAGTKKCFQFTLPSLPNQLLSAICANLELHVADAKPASTWLSALGFYKKEIYSAKDQYGHLCSVLSVLISHQRAGAIVQFIKHCESPESRHMIATWIWEEIDKASKKLHETIAPLFARFSAPLSPAGRKSLAHVHDVFVAGMQIIRHLVASGDREQDETKEYMTSLEAQLFAVENLFSYSTVIHQLIYSKILPVAEDREIRLAMEKSLKERRSKIPGRQLNVDKLVTRMRKRSPSEPLWHAEGPQWYPPALLNLLGPILLLNIPTLWKGQLLAFYLLDYANCTIACTAGSGLAENIADLVTRQMNGILSMKKDEVQNVYKMWCADCGNVTILDSVPFGKFHWQCYLARNRRYDEMSELPIPLNADHDEGVLEYLQLLPAIKMLRKSDICSSMKSVNQPAWPANIKQAIEKFENERCLHSSYESELPVLNHGKTPVPLKISKINANGWIGASGADQHFNKSFPSRISEPSDASPSRKSTELNSSEDDLLFSRLVLCFQQFLNISINTLNNITDILRTPRALACAAAQAESQRKWIDTTPEGELRTAAPRSILKSGKWDRGASPSRTRLHFDLPSSNSSVNISENFENITQPNFDESFEYYGKDERMDMTTEEFVPRVSPDHYHSEGTNDVLQKSLEIQDEDEEEGGGHGRGTVEIEEMGVTTEQFVPLVSSDLKHHNQSLMATDKEFQTTNSVLQGTNGVLQKSFEVQDEDEDEGGDYGRNTVQVEQQNEDDFGNIAANPSEIYFEEQEEEEIPQQGDGVTLGENYGRQRDHGSSALEENDLRTSIEIQEESYERFLCLVMEAFGRIDCCQLDLSRKAALSAKVEFGANSKSEDRLEGPMISQLEKQVEFDVEDGKHVQEISEDTTVESSARSNSVAENVSVATESATTCLIPNFTLEISHVKLVDYSFSNSTFETNSASRTLKKASDPLCSVSVTLDVPLTMLNRMDSPTATTDTGNGVGVCASLQSEEAHSSNTSTARKQVSLKKTGRLSGTPTRHSLRLRERVVEPVGKETEDGDVPNSIPRRSPARKRRNAEVTQSTILELPTPNPMVVVDEESDADTTGTHRVLRRRTPTRAGEERLPTPASKTSRTTRKTSGHGKEAHLDLQPKAGDESSRRTPTRSMSKSKMNNSPSTSRRSSSCTSNAVKELQDTSAIPALGGLDARSFFNMVTERKMAEIESSRRRTLSDSGILDLQTNSGQVKVLDVIPEVEEESRSRRSRSRMKENDDIGASTNNKEKTPRPRRATSASVLEETPPRITRTHSGKKYLFSMVAVAHLRLFRYSSST</sequence>
<dbReference type="Proteomes" id="UP000035642">
    <property type="component" value="Unassembled WGS sequence"/>
</dbReference>
<feature type="compositionally biased region" description="Polar residues" evidence="1">
    <location>
        <begin position="551"/>
        <end position="561"/>
    </location>
</feature>
<feature type="compositionally biased region" description="Basic and acidic residues" evidence="1">
    <location>
        <begin position="1180"/>
        <end position="1198"/>
    </location>
</feature>
<feature type="compositionally biased region" description="Polar residues" evidence="1">
    <location>
        <begin position="1050"/>
        <end position="1062"/>
    </location>
</feature>
<dbReference type="WBParaSite" id="ACAC_0000276001-mRNA-1">
    <property type="protein sequence ID" value="ACAC_0000276001-mRNA-1"/>
    <property type="gene ID" value="ACAC_0000276001"/>
</dbReference>
<keyword evidence="2" id="KW-1185">Reference proteome</keyword>
<feature type="region of interest" description="Disordered" evidence="1">
    <location>
        <begin position="1050"/>
        <end position="1227"/>
    </location>
</feature>
<reference evidence="3" key="2">
    <citation type="submission" date="2017-02" db="UniProtKB">
        <authorList>
            <consortium name="WormBaseParasite"/>
        </authorList>
    </citation>
    <scope>IDENTIFICATION</scope>
</reference>
<evidence type="ECO:0000313" key="2">
    <source>
        <dbReference type="Proteomes" id="UP000035642"/>
    </source>
</evidence>
<accession>A0A0K0CYM4</accession>
<proteinExistence type="predicted"/>
<feature type="compositionally biased region" description="Basic and acidic residues" evidence="1">
    <location>
        <begin position="1082"/>
        <end position="1095"/>
    </location>
</feature>
<evidence type="ECO:0000256" key="1">
    <source>
        <dbReference type="SAM" id="MobiDB-lite"/>
    </source>
</evidence>
<dbReference type="STRING" id="6313.A0A0K0CYM4"/>
<organism evidence="2 3">
    <name type="scientific">Angiostrongylus cantonensis</name>
    <name type="common">Rat lungworm</name>
    <dbReference type="NCBI Taxonomy" id="6313"/>
    <lineage>
        <taxon>Eukaryota</taxon>
        <taxon>Metazoa</taxon>
        <taxon>Ecdysozoa</taxon>
        <taxon>Nematoda</taxon>
        <taxon>Chromadorea</taxon>
        <taxon>Rhabditida</taxon>
        <taxon>Rhabditina</taxon>
        <taxon>Rhabditomorpha</taxon>
        <taxon>Strongyloidea</taxon>
        <taxon>Metastrongylidae</taxon>
        <taxon>Angiostrongylus</taxon>
    </lineage>
</organism>